<evidence type="ECO:0000313" key="1">
    <source>
        <dbReference type="EMBL" id="KAI3719137.1"/>
    </source>
</evidence>
<keyword evidence="2" id="KW-1185">Reference proteome</keyword>
<protein>
    <submittedName>
        <fullName evidence="1">Uncharacterized protein</fullName>
    </submittedName>
</protein>
<dbReference type="EMBL" id="CM042052">
    <property type="protein sequence ID" value="KAI3719137.1"/>
    <property type="molecule type" value="Genomic_DNA"/>
</dbReference>
<proteinExistence type="predicted"/>
<sequence>MVGSSSSQEDIAGSSNIEIVSKSNRTAPIWKHFDLVRKDCVLYARCHRCGKLMTSRGNSSLSRHWNSATYLSRLHGLLKTLQSFSEKFVGFRASIASLKAESHGFC</sequence>
<comment type="caution">
    <text evidence="1">The sequence shown here is derived from an EMBL/GenBank/DDBJ whole genome shotgun (WGS) entry which is preliminary data.</text>
</comment>
<gene>
    <name evidence="1" type="ORF">L6452_20031</name>
</gene>
<reference evidence="1 2" key="2">
    <citation type="journal article" date="2022" name="Mol. Ecol. Resour.">
        <title>The genomes of chicory, endive, great burdock and yacon provide insights into Asteraceae paleo-polyploidization history and plant inulin production.</title>
        <authorList>
            <person name="Fan W."/>
            <person name="Wang S."/>
            <person name="Wang H."/>
            <person name="Wang A."/>
            <person name="Jiang F."/>
            <person name="Liu H."/>
            <person name="Zhao H."/>
            <person name="Xu D."/>
            <person name="Zhang Y."/>
        </authorList>
    </citation>
    <scope>NUCLEOTIDE SEQUENCE [LARGE SCALE GENOMIC DNA]</scope>
    <source>
        <strain evidence="2">cv. Niubang</strain>
    </source>
</reference>
<name>A0ACB9B9H2_ARCLA</name>
<reference evidence="2" key="1">
    <citation type="journal article" date="2022" name="Mol. Ecol. Resour.">
        <title>The genomes of chicory, endive, great burdock and yacon provide insights into Asteraceae palaeo-polyploidization history and plant inulin production.</title>
        <authorList>
            <person name="Fan W."/>
            <person name="Wang S."/>
            <person name="Wang H."/>
            <person name="Wang A."/>
            <person name="Jiang F."/>
            <person name="Liu H."/>
            <person name="Zhao H."/>
            <person name="Xu D."/>
            <person name="Zhang Y."/>
        </authorList>
    </citation>
    <scope>NUCLEOTIDE SEQUENCE [LARGE SCALE GENOMIC DNA]</scope>
    <source>
        <strain evidence="2">cv. Niubang</strain>
    </source>
</reference>
<accession>A0ACB9B9H2</accession>
<evidence type="ECO:0000313" key="2">
    <source>
        <dbReference type="Proteomes" id="UP001055879"/>
    </source>
</evidence>
<dbReference type="Proteomes" id="UP001055879">
    <property type="component" value="Linkage Group LG06"/>
</dbReference>
<organism evidence="1 2">
    <name type="scientific">Arctium lappa</name>
    <name type="common">Greater burdock</name>
    <name type="synonym">Lappa major</name>
    <dbReference type="NCBI Taxonomy" id="4217"/>
    <lineage>
        <taxon>Eukaryota</taxon>
        <taxon>Viridiplantae</taxon>
        <taxon>Streptophyta</taxon>
        <taxon>Embryophyta</taxon>
        <taxon>Tracheophyta</taxon>
        <taxon>Spermatophyta</taxon>
        <taxon>Magnoliopsida</taxon>
        <taxon>eudicotyledons</taxon>
        <taxon>Gunneridae</taxon>
        <taxon>Pentapetalae</taxon>
        <taxon>asterids</taxon>
        <taxon>campanulids</taxon>
        <taxon>Asterales</taxon>
        <taxon>Asteraceae</taxon>
        <taxon>Carduoideae</taxon>
        <taxon>Cardueae</taxon>
        <taxon>Arctiinae</taxon>
        <taxon>Arctium</taxon>
    </lineage>
</organism>